<evidence type="ECO:0000256" key="2">
    <source>
        <dbReference type="ARBA" id="ARBA00022475"/>
    </source>
</evidence>
<keyword evidence="7" id="KW-0808">Transferase</keyword>
<feature type="transmembrane region" description="Helical" evidence="6">
    <location>
        <begin position="413"/>
        <end position="437"/>
    </location>
</feature>
<accession>A0A1I3PL33</accession>
<proteinExistence type="predicted"/>
<reference evidence="8" key="1">
    <citation type="submission" date="2016-10" db="EMBL/GenBank/DDBJ databases">
        <authorList>
            <person name="Varghese N."/>
            <person name="Submissions S."/>
        </authorList>
    </citation>
    <scope>NUCLEOTIDE SEQUENCE [LARGE SCALE GENOMIC DNA]</scope>
    <source>
        <strain evidence="8">DSM 26471</strain>
    </source>
</reference>
<feature type="transmembrane region" description="Helical" evidence="6">
    <location>
        <begin position="458"/>
        <end position="475"/>
    </location>
</feature>
<dbReference type="Gene3D" id="1.10.357.140">
    <property type="entry name" value="UbiA prenyltransferase"/>
    <property type="match status" value="1"/>
</dbReference>
<dbReference type="Gene3D" id="3.40.50.1000">
    <property type="entry name" value="HAD superfamily/HAD-like"/>
    <property type="match status" value="1"/>
</dbReference>
<evidence type="ECO:0000256" key="4">
    <source>
        <dbReference type="ARBA" id="ARBA00022989"/>
    </source>
</evidence>
<dbReference type="NCBIfam" id="NF006088">
    <property type="entry name" value="PRK08238.1"/>
    <property type="match status" value="1"/>
</dbReference>
<keyword evidence="3 6" id="KW-0812">Transmembrane</keyword>
<feature type="transmembrane region" description="Helical" evidence="6">
    <location>
        <begin position="314"/>
        <end position="334"/>
    </location>
</feature>
<dbReference type="Pfam" id="PF12710">
    <property type="entry name" value="HAD"/>
    <property type="match status" value="1"/>
</dbReference>
<keyword evidence="8" id="KW-1185">Reference proteome</keyword>
<feature type="transmembrane region" description="Helical" evidence="6">
    <location>
        <begin position="387"/>
        <end position="407"/>
    </location>
</feature>
<dbReference type="InterPro" id="IPR039653">
    <property type="entry name" value="Prenyltransferase"/>
</dbReference>
<dbReference type="RefSeq" id="WP_245781146.1">
    <property type="nucleotide sequence ID" value="NZ_FORH01000002.1"/>
</dbReference>
<dbReference type="SUPFAM" id="SSF56784">
    <property type="entry name" value="HAD-like"/>
    <property type="match status" value="1"/>
</dbReference>
<sequence length="476" mass="51552">MEQTPQTLVVDLDGTLLNSDMLYETFWSSLAHDWKTPFRAAAALSHGKAALKRLLAERSSVDVTTLPYNEAVIARLTDWRAAGGRTALVTATDQSLADAIATHLGLFDDVIGSDGQSNLKGAHKAEMLVARYGGDKGGFTYVGDHAADLAVWAVADGAITVNAKPALRARVTCKGEIEHLGTSKRDPQPYFKAIRPHQWLKNLLIFLPMLTAHELSLPAFFLSLISFVAFSLIASSVYVLNDLLDLKGDRAHPRKRRRPFAAGTIPIARGTVMAIALLCAGLIPAVLLGGLFLQVLIAYYILTTAYSLYLKRQLVMDIFALAALYTIRILAGAAGTGIPISVWLLAFSIFFFFSLAAVKRQAELVDSLNSGKLKAHGRGYHVNDVPIVAMMALSSGYVSVLVMALYLKSPEIAVLYSAPGYLWGACMVVLFWLSRIVMVTHRGQMNDDPVLYAAKDRVSLICFALILALGVAGATL</sequence>
<dbReference type="Proteomes" id="UP000199630">
    <property type="component" value="Unassembled WGS sequence"/>
</dbReference>
<dbReference type="EMBL" id="FORH01000002">
    <property type="protein sequence ID" value="SFJ22041.1"/>
    <property type="molecule type" value="Genomic_DNA"/>
</dbReference>
<dbReference type="CDD" id="cd13963">
    <property type="entry name" value="PT_UbiA_2"/>
    <property type="match status" value="1"/>
</dbReference>
<feature type="transmembrane region" description="Helical" evidence="6">
    <location>
        <begin position="219"/>
        <end position="240"/>
    </location>
</feature>
<evidence type="ECO:0000256" key="3">
    <source>
        <dbReference type="ARBA" id="ARBA00022692"/>
    </source>
</evidence>
<feature type="transmembrane region" description="Helical" evidence="6">
    <location>
        <begin position="283"/>
        <end position="302"/>
    </location>
</feature>
<protein>
    <submittedName>
        <fullName evidence="7">4-hydroxybenzoate polyprenyltransferase</fullName>
    </submittedName>
</protein>
<dbReference type="GO" id="GO:0009247">
    <property type="term" value="P:glycolipid biosynthetic process"/>
    <property type="evidence" value="ECO:0007669"/>
    <property type="project" value="TreeGrafter"/>
</dbReference>
<evidence type="ECO:0000256" key="6">
    <source>
        <dbReference type="SAM" id="Phobius"/>
    </source>
</evidence>
<evidence type="ECO:0000256" key="1">
    <source>
        <dbReference type="ARBA" id="ARBA00004141"/>
    </source>
</evidence>
<dbReference type="AlphaFoldDB" id="A0A1I3PL33"/>
<name>A0A1I3PL33_9RHOB</name>
<dbReference type="InterPro" id="IPR023214">
    <property type="entry name" value="HAD_sf"/>
</dbReference>
<dbReference type="Pfam" id="PF01040">
    <property type="entry name" value="UbiA"/>
    <property type="match status" value="1"/>
</dbReference>
<comment type="subcellular location">
    <subcellularLocation>
        <location evidence="1">Membrane</location>
        <topology evidence="1">Multi-pass membrane protein</topology>
    </subcellularLocation>
</comment>
<dbReference type="GO" id="GO:0016765">
    <property type="term" value="F:transferase activity, transferring alkyl or aryl (other than methyl) groups"/>
    <property type="evidence" value="ECO:0007669"/>
    <property type="project" value="InterPro"/>
</dbReference>
<keyword evidence="5 6" id="KW-0472">Membrane</keyword>
<evidence type="ECO:0000256" key="5">
    <source>
        <dbReference type="ARBA" id="ARBA00023136"/>
    </source>
</evidence>
<keyword evidence="2" id="KW-1003">Cell membrane</keyword>
<dbReference type="PANTHER" id="PTHR11048">
    <property type="entry name" value="PRENYLTRANSFERASES"/>
    <property type="match status" value="1"/>
</dbReference>
<gene>
    <name evidence="7" type="ORF">SAMN04487991_1712</name>
</gene>
<dbReference type="InterPro" id="IPR000537">
    <property type="entry name" value="UbiA_prenyltransferase"/>
</dbReference>
<dbReference type="PANTHER" id="PTHR11048:SF5">
    <property type="entry name" value="DECAPRENYL-PHOSPHATE PHOSPHORIBOSYLTRANSFERASE"/>
    <property type="match status" value="1"/>
</dbReference>
<feature type="transmembrane region" description="Helical" evidence="6">
    <location>
        <begin position="340"/>
        <end position="358"/>
    </location>
</feature>
<evidence type="ECO:0000313" key="8">
    <source>
        <dbReference type="Proteomes" id="UP000199630"/>
    </source>
</evidence>
<dbReference type="InterPro" id="IPR036412">
    <property type="entry name" value="HAD-like_sf"/>
</dbReference>
<keyword evidence="4 6" id="KW-1133">Transmembrane helix</keyword>
<dbReference type="STRING" id="588602.SAMN04487991_1712"/>
<dbReference type="InterPro" id="IPR044878">
    <property type="entry name" value="UbiA_sf"/>
</dbReference>
<organism evidence="7 8">
    <name type="scientific">Celeribacter neptunius</name>
    <dbReference type="NCBI Taxonomy" id="588602"/>
    <lineage>
        <taxon>Bacteria</taxon>
        <taxon>Pseudomonadati</taxon>
        <taxon>Pseudomonadota</taxon>
        <taxon>Alphaproteobacteria</taxon>
        <taxon>Rhodobacterales</taxon>
        <taxon>Roseobacteraceae</taxon>
        <taxon>Celeribacter</taxon>
    </lineage>
</organism>
<dbReference type="GO" id="GO:0005886">
    <property type="term" value="C:plasma membrane"/>
    <property type="evidence" value="ECO:0007669"/>
    <property type="project" value="TreeGrafter"/>
</dbReference>
<feature type="transmembrane region" description="Helical" evidence="6">
    <location>
        <begin position="260"/>
        <end position="277"/>
    </location>
</feature>
<evidence type="ECO:0000313" key="7">
    <source>
        <dbReference type="EMBL" id="SFJ22041.1"/>
    </source>
</evidence>